<keyword evidence="5" id="KW-1185">Reference proteome</keyword>
<keyword evidence="3" id="KW-0539">Nucleus</keyword>
<organism evidence="4 5">
    <name type="scientific">Dunaliella salina</name>
    <name type="common">Green alga</name>
    <name type="synonym">Protococcus salinus</name>
    <dbReference type="NCBI Taxonomy" id="3046"/>
    <lineage>
        <taxon>Eukaryota</taxon>
        <taxon>Viridiplantae</taxon>
        <taxon>Chlorophyta</taxon>
        <taxon>core chlorophytes</taxon>
        <taxon>Chlorophyceae</taxon>
        <taxon>CS clade</taxon>
        <taxon>Chlamydomonadales</taxon>
        <taxon>Dunaliellaceae</taxon>
        <taxon>Dunaliella</taxon>
    </lineage>
</organism>
<name>A0ABQ7GP05_DUNSA</name>
<comment type="caution">
    <text evidence="4">The sequence shown here is derived from an EMBL/GenBank/DDBJ whole genome shotgun (WGS) entry which is preliminary data.</text>
</comment>
<evidence type="ECO:0000313" key="5">
    <source>
        <dbReference type="Proteomes" id="UP000815325"/>
    </source>
</evidence>
<dbReference type="PANTHER" id="PTHR15052:SF2">
    <property type="entry name" value="GENERAL TRANSCRIPTION FACTOR 3C POLYPEPTIDE 2"/>
    <property type="match status" value="1"/>
</dbReference>
<evidence type="ECO:0000256" key="1">
    <source>
        <dbReference type="ARBA" id="ARBA00004123"/>
    </source>
</evidence>
<evidence type="ECO:0000256" key="3">
    <source>
        <dbReference type="ARBA" id="ARBA00023242"/>
    </source>
</evidence>
<sequence>MQETNPRYCAAHARNQPSLLRCACRDAVCAILPKLLTREATYDAAWVTGPGPNRYCIHFALDDGMLRSVEFTPQYYLHGSAKGTVHFAAGHDPACMWSVDYSPITTALAYGGDDGIVALGVAECCSDTRNKRPHVPIGGLVSDAGVLRVAGPRQLAGVPCVYGGGSAFGAVSALGGTKAQGKGNAPAASSALRDSVQMLHTVRWSPNTQSSPTEPSSDGCQCTTQAAWLAYGGAAGLVRCQRLALQL</sequence>
<accession>A0ABQ7GP05</accession>
<evidence type="ECO:0000256" key="2">
    <source>
        <dbReference type="ARBA" id="ARBA00023163"/>
    </source>
</evidence>
<dbReference type="PANTHER" id="PTHR15052">
    <property type="entry name" value="RNA POLYMERASE III TRANSCRIPTION INITIATION FACTOR COMPLEX SUBUNIT"/>
    <property type="match status" value="1"/>
</dbReference>
<gene>
    <name evidence="4" type="ORF">DUNSADRAFT_6150</name>
</gene>
<reference evidence="4" key="1">
    <citation type="submission" date="2017-08" db="EMBL/GenBank/DDBJ databases">
        <authorList>
            <person name="Polle J.E."/>
            <person name="Barry K."/>
            <person name="Cushman J."/>
            <person name="Schmutz J."/>
            <person name="Tran D."/>
            <person name="Hathwaick L.T."/>
            <person name="Yim W.C."/>
            <person name="Jenkins J."/>
            <person name="Mckie-Krisberg Z.M."/>
            <person name="Prochnik S."/>
            <person name="Lindquist E."/>
            <person name="Dockter R.B."/>
            <person name="Adam C."/>
            <person name="Molina H."/>
            <person name="Bunkerborg J."/>
            <person name="Jin E."/>
            <person name="Buchheim M."/>
            <person name="Magnuson J."/>
        </authorList>
    </citation>
    <scope>NUCLEOTIDE SEQUENCE</scope>
    <source>
        <strain evidence="4">CCAP 19/18</strain>
    </source>
</reference>
<protein>
    <submittedName>
        <fullName evidence="4">Uncharacterized protein</fullName>
    </submittedName>
</protein>
<dbReference type="EMBL" id="MU069665">
    <property type="protein sequence ID" value="KAF5836320.1"/>
    <property type="molecule type" value="Genomic_DNA"/>
</dbReference>
<proteinExistence type="predicted"/>
<dbReference type="InterPro" id="IPR052416">
    <property type="entry name" value="GTF3C_component"/>
</dbReference>
<keyword evidence="2" id="KW-0804">Transcription</keyword>
<comment type="subcellular location">
    <subcellularLocation>
        <location evidence="1">Nucleus</location>
    </subcellularLocation>
</comment>
<evidence type="ECO:0000313" key="4">
    <source>
        <dbReference type="EMBL" id="KAF5836320.1"/>
    </source>
</evidence>
<dbReference type="Proteomes" id="UP000815325">
    <property type="component" value="Unassembled WGS sequence"/>
</dbReference>